<evidence type="ECO:0000256" key="4">
    <source>
        <dbReference type="ARBA" id="ARBA00023002"/>
    </source>
</evidence>
<evidence type="ECO:0000256" key="1">
    <source>
        <dbReference type="ARBA" id="ARBA00001961"/>
    </source>
</evidence>
<evidence type="ECO:0000259" key="6">
    <source>
        <dbReference type="SMART" id="SM00702"/>
    </source>
</evidence>
<dbReference type="GO" id="GO:0005783">
    <property type="term" value="C:endoplasmic reticulum"/>
    <property type="evidence" value="ECO:0007669"/>
    <property type="project" value="TreeGrafter"/>
</dbReference>
<sequence>MVQKALNVKELVQQSWQPATLENICNDHQYTVEIMSLDPLIIYINGFLSQGETEYLVKSSTEYTGRRSNGDGQTSNAPKSYKVSKNDSIMLCVGQRALDFLGFLEHDDFEEPWFVRYEPGQKFGLHVESAEAPYTDEDGSLYNKLATFFVYLEADCSGGETYFPFLPSVPSDANGNKFSRTASGKGLVFRPIRGNAVFWLNNHPNGTVHESTAHMGLPITEGKKIGMNIFTKQRWVAQ</sequence>
<gene>
    <name evidence="7" type="ORF">AB675_12</name>
</gene>
<dbReference type="PANTHER" id="PTHR10869:SF242">
    <property type="entry name" value="PROLYL 4-HYDROXYLASE ALPHA SUBUNIT DOMAIN-CONTAINING PROTEIN"/>
    <property type="match status" value="1"/>
</dbReference>
<dbReference type="PANTHER" id="PTHR10869">
    <property type="entry name" value="PROLYL 4-HYDROXYLASE ALPHA SUBUNIT"/>
    <property type="match status" value="1"/>
</dbReference>
<evidence type="ECO:0000313" key="7">
    <source>
        <dbReference type="EMBL" id="KPI34751.1"/>
    </source>
</evidence>
<keyword evidence="5" id="KW-0408">Iron</keyword>
<evidence type="ECO:0000256" key="2">
    <source>
        <dbReference type="ARBA" id="ARBA00022723"/>
    </source>
</evidence>
<dbReference type="InterPro" id="IPR006620">
    <property type="entry name" value="Pro_4_hyd_alph"/>
</dbReference>
<reference evidence="7 8" key="1">
    <citation type="submission" date="2015-06" db="EMBL/GenBank/DDBJ databases">
        <title>Draft genome of the ant-associated black yeast Phialophora attae CBS 131958.</title>
        <authorList>
            <person name="Moreno L.F."/>
            <person name="Stielow B.J."/>
            <person name="de Hoog S."/>
            <person name="Vicente V.A."/>
            <person name="Weiss V.A."/>
            <person name="de Vries M."/>
            <person name="Cruz L.M."/>
            <person name="Souza E.M."/>
        </authorList>
    </citation>
    <scope>NUCLEOTIDE SEQUENCE [LARGE SCALE GENOMIC DNA]</scope>
    <source>
        <strain evidence="7 8">CBS 131958</strain>
    </source>
</reference>
<dbReference type="InterPro" id="IPR045054">
    <property type="entry name" value="P4HA-like"/>
</dbReference>
<keyword evidence="3" id="KW-0223">Dioxygenase</keyword>
<protein>
    <submittedName>
        <fullName evidence="7">Putative prolyl 4-hydroxylase 3</fullName>
    </submittedName>
</protein>
<dbReference type="STRING" id="1664694.A0A0N0NHJ3"/>
<dbReference type="RefSeq" id="XP_017994714.1">
    <property type="nucleotide sequence ID" value="XM_018141180.1"/>
</dbReference>
<dbReference type="SMART" id="SM00702">
    <property type="entry name" value="P4Hc"/>
    <property type="match status" value="1"/>
</dbReference>
<keyword evidence="8" id="KW-1185">Reference proteome</keyword>
<dbReference type="EMBL" id="LFJN01000051">
    <property type="protein sequence ID" value="KPI34751.1"/>
    <property type="molecule type" value="Genomic_DNA"/>
</dbReference>
<evidence type="ECO:0000256" key="5">
    <source>
        <dbReference type="ARBA" id="ARBA00023004"/>
    </source>
</evidence>
<evidence type="ECO:0000313" key="8">
    <source>
        <dbReference type="Proteomes" id="UP000038010"/>
    </source>
</evidence>
<dbReference type="AlphaFoldDB" id="A0A0N0NHJ3"/>
<dbReference type="GO" id="GO:0031418">
    <property type="term" value="F:L-ascorbic acid binding"/>
    <property type="evidence" value="ECO:0007669"/>
    <property type="project" value="InterPro"/>
</dbReference>
<dbReference type="GO" id="GO:0004656">
    <property type="term" value="F:procollagen-proline 4-dioxygenase activity"/>
    <property type="evidence" value="ECO:0007669"/>
    <property type="project" value="TreeGrafter"/>
</dbReference>
<dbReference type="InterPro" id="IPR044862">
    <property type="entry name" value="Pro_4_hyd_alph_FE2OG_OXY"/>
</dbReference>
<feature type="domain" description="Prolyl 4-hydroxylase alpha subunit" evidence="6">
    <location>
        <begin position="39"/>
        <end position="232"/>
    </location>
</feature>
<dbReference type="Gene3D" id="2.60.120.620">
    <property type="entry name" value="q2cbj1_9rhob like domain"/>
    <property type="match status" value="1"/>
</dbReference>
<proteinExistence type="predicted"/>
<keyword evidence="2" id="KW-0479">Metal-binding</keyword>
<evidence type="ECO:0000256" key="3">
    <source>
        <dbReference type="ARBA" id="ARBA00022964"/>
    </source>
</evidence>
<dbReference type="Proteomes" id="UP000038010">
    <property type="component" value="Unassembled WGS sequence"/>
</dbReference>
<dbReference type="GO" id="GO:0005506">
    <property type="term" value="F:iron ion binding"/>
    <property type="evidence" value="ECO:0007669"/>
    <property type="project" value="InterPro"/>
</dbReference>
<dbReference type="VEuPathDB" id="FungiDB:AB675_12"/>
<dbReference type="GeneID" id="28732775"/>
<dbReference type="Pfam" id="PF13640">
    <property type="entry name" value="2OG-FeII_Oxy_3"/>
    <property type="match status" value="1"/>
</dbReference>
<keyword evidence="4" id="KW-0560">Oxidoreductase</keyword>
<dbReference type="OrthoDB" id="420380at2759"/>
<comment type="cofactor">
    <cofactor evidence="1">
        <name>L-ascorbate</name>
        <dbReference type="ChEBI" id="CHEBI:38290"/>
    </cofactor>
</comment>
<accession>A0A0N0NHJ3</accession>
<organism evidence="7 8">
    <name type="scientific">Cyphellophora attinorum</name>
    <dbReference type="NCBI Taxonomy" id="1664694"/>
    <lineage>
        <taxon>Eukaryota</taxon>
        <taxon>Fungi</taxon>
        <taxon>Dikarya</taxon>
        <taxon>Ascomycota</taxon>
        <taxon>Pezizomycotina</taxon>
        <taxon>Eurotiomycetes</taxon>
        <taxon>Chaetothyriomycetidae</taxon>
        <taxon>Chaetothyriales</taxon>
        <taxon>Cyphellophoraceae</taxon>
        <taxon>Cyphellophora</taxon>
    </lineage>
</organism>
<comment type="caution">
    <text evidence="7">The sequence shown here is derived from an EMBL/GenBank/DDBJ whole genome shotgun (WGS) entry which is preliminary data.</text>
</comment>
<name>A0A0N0NHJ3_9EURO</name>